<evidence type="ECO:0000256" key="1">
    <source>
        <dbReference type="ARBA" id="ARBA00004651"/>
    </source>
</evidence>
<keyword evidence="2" id="KW-1003">Cell membrane</keyword>
<evidence type="ECO:0000256" key="6">
    <source>
        <dbReference type="SAM" id="Phobius"/>
    </source>
</evidence>
<keyword evidence="8" id="KW-1185">Reference proteome</keyword>
<keyword evidence="5 6" id="KW-0472">Membrane</keyword>
<evidence type="ECO:0000256" key="3">
    <source>
        <dbReference type="ARBA" id="ARBA00022692"/>
    </source>
</evidence>
<dbReference type="InterPro" id="IPR001123">
    <property type="entry name" value="LeuE-type"/>
</dbReference>
<feature type="transmembrane region" description="Helical" evidence="6">
    <location>
        <begin position="119"/>
        <end position="141"/>
    </location>
</feature>
<sequence length="216" mass="23115">MFGIENLWLFVVSGIVLNMIPGPDSILIAGRAASQGFRAGSAAALGIGTGIFVHIVAASLGLSAILSTSATAFTIVKIVGGVYLIYMAICMFKDSQSQGESTSKESKSIESKKKSLMSIYTQGLITNVFNPKVALFFLSFMPQFISGASENKALAFLVLGLIFNFTGMIWCHFIAWASSSMSRKLSASKPVRKWFSRLAASLFGLFGVRLLVSTQG</sequence>
<feature type="transmembrane region" description="Helical" evidence="6">
    <location>
        <begin position="153"/>
        <end position="173"/>
    </location>
</feature>
<dbReference type="PIRSF" id="PIRSF006324">
    <property type="entry name" value="LeuE"/>
    <property type="match status" value="1"/>
</dbReference>
<keyword evidence="3 6" id="KW-0812">Transmembrane</keyword>
<evidence type="ECO:0000256" key="2">
    <source>
        <dbReference type="ARBA" id="ARBA00022475"/>
    </source>
</evidence>
<dbReference type="PANTHER" id="PTHR30086:SF20">
    <property type="entry name" value="ARGININE EXPORTER PROTEIN ARGO-RELATED"/>
    <property type="match status" value="1"/>
</dbReference>
<dbReference type="PANTHER" id="PTHR30086">
    <property type="entry name" value="ARGININE EXPORTER PROTEIN ARGO"/>
    <property type="match status" value="1"/>
</dbReference>
<name>A0A2T3IYS0_9GAMM</name>
<comment type="subcellular location">
    <subcellularLocation>
        <location evidence="1">Cell membrane</location>
        <topology evidence="1">Multi-pass membrane protein</topology>
    </subcellularLocation>
</comment>
<feature type="transmembrane region" description="Helical" evidence="6">
    <location>
        <begin position="6"/>
        <end position="30"/>
    </location>
</feature>
<dbReference type="EMBL" id="PYMH01000004">
    <property type="protein sequence ID" value="PSU33815.1"/>
    <property type="molecule type" value="Genomic_DNA"/>
</dbReference>
<protein>
    <submittedName>
        <fullName evidence="7">Lysine transporter LysE</fullName>
    </submittedName>
</protein>
<dbReference type="Proteomes" id="UP000241222">
    <property type="component" value="Unassembled WGS sequence"/>
</dbReference>
<dbReference type="GO" id="GO:0005886">
    <property type="term" value="C:plasma membrane"/>
    <property type="evidence" value="ECO:0007669"/>
    <property type="project" value="UniProtKB-SubCell"/>
</dbReference>
<dbReference type="GO" id="GO:0015171">
    <property type="term" value="F:amino acid transmembrane transporter activity"/>
    <property type="evidence" value="ECO:0007669"/>
    <property type="project" value="TreeGrafter"/>
</dbReference>
<feature type="transmembrane region" description="Helical" evidence="6">
    <location>
        <begin position="72"/>
        <end position="92"/>
    </location>
</feature>
<organism evidence="7 8">
    <name type="scientific">Photobacterium lutimaris</name>
    <dbReference type="NCBI Taxonomy" id="388278"/>
    <lineage>
        <taxon>Bacteria</taxon>
        <taxon>Pseudomonadati</taxon>
        <taxon>Pseudomonadota</taxon>
        <taxon>Gammaproteobacteria</taxon>
        <taxon>Vibrionales</taxon>
        <taxon>Vibrionaceae</taxon>
        <taxon>Photobacterium</taxon>
    </lineage>
</organism>
<evidence type="ECO:0000313" key="8">
    <source>
        <dbReference type="Proteomes" id="UP000241222"/>
    </source>
</evidence>
<dbReference type="Pfam" id="PF01810">
    <property type="entry name" value="LysE"/>
    <property type="match status" value="1"/>
</dbReference>
<reference evidence="7 8" key="1">
    <citation type="submission" date="2018-03" db="EMBL/GenBank/DDBJ databases">
        <title>Whole genome sequencing of Histamine producing bacteria.</title>
        <authorList>
            <person name="Butler K."/>
        </authorList>
    </citation>
    <scope>NUCLEOTIDE SEQUENCE [LARGE SCALE GENOMIC DNA]</scope>
    <source>
        <strain evidence="7 8">JCM 13586</strain>
    </source>
</reference>
<accession>A0A2T3IYS0</accession>
<keyword evidence="4 6" id="KW-1133">Transmembrane helix</keyword>
<feature type="transmembrane region" description="Helical" evidence="6">
    <location>
        <begin position="42"/>
        <end position="66"/>
    </location>
</feature>
<gene>
    <name evidence="7" type="ORF">C9I99_10610</name>
</gene>
<comment type="caution">
    <text evidence="7">The sequence shown here is derived from an EMBL/GenBank/DDBJ whole genome shotgun (WGS) entry which is preliminary data.</text>
</comment>
<evidence type="ECO:0000256" key="5">
    <source>
        <dbReference type="ARBA" id="ARBA00023136"/>
    </source>
</evidence>
<evidence type="ECO:0000256" key="4">
    <source>
        <dbReference type="ARBA" id="ARBA00022989"/>
    </source>
</evidence>
<dbReference type="OrthoDB" id="9804822at2"/>
<dbReference type="AlphaFoldDB" id="A0A2T3IYS0"/>
<evidence type="ECO:0000313" key="7">
    <source>
        <dbReference type="EMBL" id="PSU33815.1"/>
    </source>
</evidence>
<proteinExistence type="predicted"/>
<feature type="transmembrane region" description="Helical" evidence="6">
    <location>
        <begin position="194"/>
        <end position="212"/>
    </location>
</feature>
<dbReference type="RefSeq" id="WP_107348862.1">
    <property type="nucleotide sequence ID" value="NZ_PYMH01000004.1"/>
</dbReference>